<evidence type="ECO:0000256" key="1">
    <source>
        <dbReference type="ARBA" id="ARBA00004141"/>
    </source>
</evidence>
<feature type="transmembrane region" description="Helical" evidence="6">
    <location>
        <begin position="73"/>
        <end position="93"/>
    </location>
</feature>
<organism evidence="7 8">
    <name type="scientific">Caenorhabditis angaria</name>
    <dbReference type="NCBI Taxonomy" id="860376"/>
    <lineage>
        <taxon>Eukaryota</taxon>
        <taxon>Metazoa</taxon>
        <taxon>Ecdysozoa</taxon>
        <taxon>Nematoda</taxon>
        <taxon>Chromadorea</taxon>
        <taxon>Rhabditida</taxon>
        <taxon>Rhabditina</taxon>
        <taxon>Rhabditomorpha</taxon>
        <taxon>Rhabditoidea</taxon>
        <taxon>Rhabditidae</taxon>
        <taxon>Peloderinae</taxon>
        <taxon>Caenorhabditis</taxon>
    </lineage>
</organism>
<dbReference type="AlphaFoldDB" id="A0A9P1IT04"/>
<reference evidence="7" key="1">
    <citation type="submission" date="2022-11" db="EMBL/GenBank/DDBJ databases">
        <authorList>
            <person name="Kikuchi T."/>
        </authorList>
    </citation>
    <scope>NUCLEOTIDE SEQUENCE</scope>
    <source>
        <strain evidence="7">PS1010</strain>
    </source>
</reference>
<evidence type="ECO:0000256" key="4">
    <source>
        <dbReference type="ARBA" id="ARBA00022989"/>
    </source>
</evidence>
<dbReference type="PANTHER" id="PTHR31552">
    <property type="entry name" value="SERPENTINE RECEPTOR CLASS GAMMA"/>
    <property type="match status" value="1"/>
</dbReference>
<evidence type="ECO:0000313" key="8">
    <source>
        <dbReference type="Proteomes" id="UP001152747"/>
    </source>
</evidence>
<comment type="caution">
    <text evidence="6">Lacks conserved residue(s) required for the propagation of feature annotation.</text>
</comment>
<dbReference type="PANTHER" id="PTHR31552:SF14">
    <property type="entry name" value="SERPENTINE RECEPTOR CLASS GAMMA-33"/>
    <property type="match status" value="1"/>
</dbReference>
<keyword evidence="4 6" id="KW-1133">Transmembrane helix</keyword>
<dbReference type="Proteomes" id="UP001152747">
    <property type="component" value="Unassembled WGS sequence"/>
</dbReference>
<keyword evidence="3 6" id="KW-0812">Transmembrane</keyword>
<dbReference type="GO" id="GO:0007606">
    <property type="term" value="P:sensory perception of chemical stimulus"/>
    <property type="evidence" value="ECO:0007669"/>
    <property type="project" value="UniProtKB-UniRule"/>
</dbReference>
<evidence type="ECO:0000256" key="5">
    <source>
        <dbReference type="ARBA" id="ARBA00023136"/>
    </source>
</evidence>
<evidence type="ECO:0000313" key="7">
    <source>
        <dbReference type="EMBL" id="CAI5450677.1"/>
    </source>
</evidence>
<accession>A0A9P1IT04</accession>
<dbReference type="Pfam" id="PF02118">
    <property type="entry name" value="Srg"/>
    <property type="match status" value="1"/>
</dbReference>
<gene>
    <name evidence="7" type="ORF">CAMP_LOCUS13314</name>
</gene>
<keyword evidence="5 6" id="KW-0472">Membrane</keyword>
<evidence type="ECO:0000256" key="3">
    <source>
        <dbReference type="ARBA" id="ARBA00022692"/>
    </source>
</evidence>
<keyword evidence="8" id="KW-1185">Reference proteome</keyword>
<protein>
    <recommendedName>
        <fullName evidence="6">Serpentine receptor class gamma</fullName>
    </recommendedName>
</protein>
<evidence type="ECO:0000256" key="6">
    <source>
        <dbReference type="RuleBase" id="RU280813"/>
    </source>
</evidence>
<dbReference type="EMBL" id="CANHGI010000005">
    <property type="protein sequence ID" value="CAI5450677.1"/>
    <property type="molecule type" value="Genomic_DNA"/>
</dbReference>
<comment type="subcellular location">
    <subcellularLocation>
        <location evidence="1">Membrane</location>
        <topology evidence="1">Multi-pass membrane protein</topology>
    </subcellularLocation>
</comment>
<proteinExistence type="inferred from homology"/>
<sequence length="122" mass="13898">MAITTIITALAKLLAFGKLQVLSHGIPKAERNLMFVSLAMFIVQLFAGGNTMITRLMIHDENMTSFWAQLTETLLPFTSDGLTLVHPWILIVFSRKVRNYMIKMYFPKSWMGMKVATPQRGF</sequence>
<name>A0A9P1IT04_9PELO</name>
<dbReference type="InterPro" id="IPR000609">
    <property type="entry name" value="7TM_GPCR_serpentine_rcpt_Srg"/>
</dbReference>
<dbReference type="GO" id="GO:0016020">
    <property type="term" value="C:membrane"/>
    <property type="evidence" value="ECO:0007669"/>
    <property type="project" value="UniProtKB-SubCell"/>
</dbReference>
<feature type="transmembrane region" description="Helical" evidence="6">
    <location>
        <begin position="33"/>
        <end position="53"/>
    </location>
</feature>
<evidence type="ECO:0000256" key="2">
    <source>
        <dbReference type="ARBA" id="ARBA00005692"/>
    </source>
</evidence>
<dbReference type="GO" id="GO:0004888">
    <property type="term" value="F:transmembrane signaling receptor activity"/>
    <property type="evidence" value="ECO:0007669"/>
    <property type="project" value="InterPro"/>
</dbReference>
<comment type="caution">
    <text evidence="7">The sequence shown here is derived from an EMBL/GenBank/DDBJ whole genome shotgun (WGS) entry which is preliminary data.</text>
</comment>
<comment type="similarity">
    <text evidence="2 6">Belongs to the nematode receptor-like protein srg family.</text>
</comment>